<feature type="domain" description="CcmH/CycL/Ccl2/NrfF N-terminal" evidence="2">
    <location>
        <begin position="67"/>
        <end position="176"/>
    </location>
</feature>
<accession>A0A3D8GNT6</accession>
<comment type="caution">
    <text evidence="3">The sequence shown here is derived from an EMBL/GenBank/DDBJ whole genome shotgun (WGS) entry which is preliminary data.</text>
</comment>
<dbReference type="OrthoDB" id="2878412at2"/>
<dbReference type="GO" id="GO:0046872">
    <property type="term" value="F:metal ion binding"/>
    <property type="evidence" value="ECO:0007669"/>
    <property type="project" value="UniProtKB-KW"/>
</dbReference>
<gene>
    <name evidence="3" type="ORF">DRW41_13995</name>
</gene>
<dbReference type="EMBL" id="QNQT01000006">
    <property type="protein sequence ID" value="RDU36140.1"/>
    <property type="molecule type" value="Genomic_DNA"/>
</dbReference>
<comment type="similarity">
    <text evidence="1">Belongs to the CcmH/CycL/Ccl2/NrfF family.</text>
</comment>
<proteinExistence type="inferred from homology"/>
<name>A0A3D8GNT6_9BACI</name>
<feature type="transmembrane region" description="Helical" evidence="1">
    <location>
        <begin position="42"/>
        <end position="61"/>
    </location>
</feature>
<protein>
    <recommendedName>
        <fullName evidence="1">Cytochrome c-type biogenesis protein</fullName>
    </recommendedName>
</protein>
<keyword evidence="1" id="KW-0472">Membrane</keyword>
<keyword evidence="1" id="KW-0479">Metal-binding</keyword>
<keyword evidence="1" id="KW-0408">Iron</keyword>
<reference evidence="3 4" key="1">
    <citation type="submission" date="2018-07" db="EMBL/GenBank/DDBJ databases">
        <title>Bacillus sp. YLB-04 draft genome sequence.</title>
        <authorList>
            <person name="Yu L."/>
            <person name="Tang X."/>
        </authorList>
    </citation>
    <scope>NUCLEOTIDE SEQUENCE [LARGE SCALE GENOMIC DNA]</scope>
    <source>
        <strain evidence="3 4">YLB-04</strain>
    </source>
</reference>
<evidence type="ECO:0000256" key="1">
    <source>
        <dbReference type="RuleBase" id="RU364112"/>
    </source>
</evidence>
<dbReference type="AlphaFoldDB" id="A0A3D8GNT6"/>
<dbReference type="Pfam" id="PF03918">
    <property type="entry name" value="CcmH"/>
    <property type="match status" value="1"/>
</dbReference>
<evidence type="ECO:0000313" key="3">
    <source>
        <dbReference type="EMBL" id="RDU36140.1"/>
    </source>
</evidence>
<dbReference type="InterPro" id="IPR005616">
    <property type="entry name" value="CcmH/CycL/Ccl2/NrfF_N"/>
</dbReference>
<evidence type="ECO:0000313" key="4">
    <source>
        <dbReference type="Proteomes" id="UP000257144"/>
    </source>
</evidence>
<keyword evidence="1" id="KW-0732">Signal</keyword>
<feature type="transmembrane region" description="Helical" evidence="1">
    <location>
        <begin position="134"/>
        <end position="155"/>
    </location>
</feature>
<evidence type="ECO:0000259" key="2">
    <source>
        <dbReference type="Pfam" id="PF03918"/>
    </source>
</evidence>
<dbReference type="Proteomes" id="UP000257144">
    <property type="component" value="Unassembled WGS sequence"/>
</dbReference>
<comment type="function">
    <text evidence="1">Possible subunit of a heme lyase.</text>
</comment>
<keyword evidence="1" id="KW-0812">Transmembrane</keyword>
<keyword evidence="1" id="KW-1133">Transmembrane helix</keyword>
<keyword evidence="1" id="KW-0349">Heme</keyword>
<keyword evidence="4" id="KW-1185">Reference proteome</keyword>
<sequence>MGGRIHNAGRYFGITDSRTADSWDFSCAESHKKGGGPMSKKTIVLLAFFLAALPAMVYASFTENSPEFREVTSQLNMDGHSDHDISTCKVRKAYNSEVIEMLNKDMSPEDIIRYYTDELGTGALKVPYKEGSGLLAWLMPAAGLAAGAAIAGLAIKRITNRKAEKDSPTIIEMQLSGGEYSSLEETLDNERKKYF</sequence>
<organism evidence="3 4">
    <name type="scientific">Neobacillus piezotolerans</name>
    <dbReference type="NCBI Taxonomy" id="2259171"/>
    <lineage>
        <taxon>Bacteria</taxon>
        <taxon>Bacillati</taxon>
        <taxon>Bacillota</taxon>
        <taxon>Bacilli</taxon>
        <taxon>Bacillales</taxon>
        <taxon>Bacillaceae</taxon>
        <taxon>Neobacillus</taxon>
    </lineage>
</organism>